<keyword evidence="2" id="KW-1133">Transmembrane helix</keyword>
<dbReference type="KEGG" id="dwi:6639417"/>
<proteinExistence type="predicted"/>
<dbReference type="PhylomeDB" id="B4MLD1"/>
<dbReference type="InParanoid" id="B4MLD1"/>
<name>B4MLD1_DROWI</name>
<accession>B4MLD1</accession>
<evidence type="ECO:0000313" key="4">
    <source>
        <dbReference type="Proteomes" id="UP000007798"/>
    </source>
</evidence>
<keyword evidence="2" id="KW-0472">Membrane</keyword>
<dbReference type="EMBL" id="CH963847">
    <property type="protein sequence ID" value="EDW73389.1"/>
    <property type="molecule type" value="Genomic_DNA"/>
</dbReference>
<organism evidence="3 4">
    <name type="scientific">Drosophila willistoni</name>
    <name type="common">Fruit fly</name>
    <dbReference type="NCBI Taxonomy" id="7260"/>
    <lineage>
        <taxon>Eukaryota</taxon>
        <taxon>Metazoa</taxon>
        <taxon>Ecdysozoa</taxon>
        <taxon>Arthropoda</taxon>
        <taxon>Hexapoda</taxon>
        <taxon>Insecta</taxon>
        <taxon>Pterygota</taxon>
        <taxon>Neoptera</taxon>
        <taxon>Endopterygota</taxon>
        <taxon>Diptera</taxon>
        <taxon>Brachycera</taxon>
        <taxon>Muscomorpha</taxon>
        <taxon>Ephydroidea</taxon>
        <taxon>Drosophilidae</taxon>
        <taxon>Drosophila</taxon>
        <taxon>Sophophora</taxon>
    </lineage>
</organism>
<feature type="transmembrane region" description="Helical" evidence="2">
    <location>
        <begin position="108"/>
        <end position="127"/>
    </location>
</feature>
<dbReference type="Proteomes" id="UP000007798">
    <property type="component" value="Unassembled WGS sequence"/>
</dbReference>
<dbReference type="HOGENOM" id="CLU_763477_0_0_1"/>
<dbReference type="AlphaFoldDB" id="B4MLD1"/>
<sequence>MYGATGGTAIKNFPSLRTAVLWAGILGVIQSVIWIGLTITSILAYCCILYIAPELNFGTMMKYVFFKVYFHTDYCKMPLDYYQNFNYTFLNEVQTVFDPTQLLIWDSVYLGVAVCWFIVSIALFLFVRKDNVKQTLAAIYTWGFFILIICAMDVTAGVIFGVDFGRFHAAASIYNANDMNAGEIYPMASTLMAGGVAAIAMMIISFKGFILWFINFGLLIYLLIRAVRIATDKDGTDTLFNPRKDSNDILTTRPPIRAYEEEERVEIRGYSNDVFVPDRSSTAETIEVNEEAIVRAAHLSRDANLLDRRFRNIDAFQQYPAPKNQPPPARQASQAPVQQETILVATNGYPMPDYSPQLSPNGNLRHHQYQ</sequence>
<dbReference type="OMA" id="AAICCMD"/>
<feature type="transmembrane region" description="Helical" evidence="2">
    <location>
        <begin position="139"/>
        <end position="164"/>
    </location>
</feature>
<evidence type="ECO:0000256" key="2">
    <source>
        <dbReference type="SAM" id="Phobius"/>
    </source>
</evidence>
<evidence type="ECO:0000313" key="3">
    <source>
        <dbReference type="EMBL" id="EDW73389.1"/>
    </source>
</evidence>
<feature type="transmembrane region" description="Helical" evidence="2">
    <location>
        <begin position="20"/>
        <end position="52"/>
    </location>
</feature>
<keyword evidence="2" id="KW-0812">Transmembrane</keyword>
<feature type="transmembrane region" description="Helical" evidence="2">
    <location>
        <begin position="209"/>
        <end position="227"/>
    </location>
</feature>
<evidence type="ECO:0000256" key="1">
    <source>
        <dbReference type="SAM" id="MobiDB-lite"/>
    </source>
</evidence>
<dbReference type="FunCoup" id="B4MLD1">
    <property type="interactions" value="3"/>
</dbReference>
<dbReference type="OrthoDB" id="10264154at2759"/>
<keyword evidence="4" id="KW-1185">Reference proteome</keyword>
<feature type="region of interest" description="Disordered" evidence="1">
    <location>
        <begin position="347"/>
        <end position="370"/>
    </location>
</feature>
<dbReference type="eggNOG" id="ENOG502SCTS">
    <property type="taxonomic scope" value="Eukaryota"/>
</dbReference>
<protein>
    <submittedName>
        <fullName evidence="3">Uncharacterized protein</fullName>
    </submittedName>
</protein>
<dbReference type="STRING" id="7260.B4MLD1"/>
<gene>
    <name evidence="3" type="primary">Dwil\GK16676</name>
    <name evidence="3" type="ORF">Dwil_GK16676</name>
</gene>
<feature type="transmembrane region" description="Helical" evidence="2">
    <location>
        <begin position="184"/>
        <end position="204"/>
    </location>
</feature>
<reference evidence="3 4" key="1">
    <citation type="journal article" date="2007" name="Nature">
        <title>Evolution of genes and genomes on the Drosophila phylogeny.</title>
        <authorList>
            <consortium name="Drosophila 12 Genomes Consortium"/>
            <person name="Clark A.G."/>
            <person name="Eisen M.B."/>
            <person name="Smith D.R."/>
            <person name="Bergman C.M."/>
            <person name="Oliver B."/>
            <person name="Markow T.A."/>
            <person name="Kaufman T.C."/>
            <person name="Kellis M."/>
            <person name="Gelbart W."/>
            <person name="Iyer V.N."/>
            <person name="Pollard D.A."/>
            <person name="Sackton T.B."/>
            <person name="Larracuente A.M."/>
            <person name="Singh N.D."/>
            <person name="Abad J.P."/>
            <person name="Abt D.N."/>
            <person name="Adryan B."/>
            <person name="Aguade M."/>
            <person name="Akashi H."/>
            <person name="Anderson W.W."/>
            <person name="Aquadro C.F."/>
            <person name="Ardell D.H."/>
            <person name="Arguello R."/>
            <person name="Artieri C.G."/>
            <person name="Barbash D.A."/>
            <person name="Barker D."/>
            <person name="Barsanti P."/>
            <person name="Batterham P."/>
            <person name="Batzoglou S."/>
            <person name="Begun D."/>
            <person name="Bhutkar A."/>
            <person name="Blanco E."/>
            <person name="Bosak S.A."/>
            <person name="Bradley R.K."/>
            <person name="Brand A.D."/>
            <person name="Brent M.R."/>
            <person name="Brooks A.N."/>
            <person name="Brown R.H."/>
            <person name="Butlin R.K."/>
            <person name="Caggese C."/>
            <person name="Calvi B.R."/>
            <person name="Bernardo de Carvalho A."/>
            <person name="Caspi A."/>
            <person name="Castrezana S."/>
            <person name="Celniker S.E."/>
            <person name="Chang J.L."/>
            <person name="Chapple C."/>
            <person name="Chatterji S."/>
            <person name="Chinwalla A."/>
            <person name="Civetta A."/>
            <person name="Clifton S.W."/>
            <person name="Comeron J.M."/>
            <person name="Costello J.C."/>
            <person name="Coyne J.A."/>
            <person name="Daub J."/>
            <person name="David R.G."/>
            <person name="Delcher A.L."/>
            <person name="Delehaunty K."/>
            <person name="Do C.B."/>
            <person name="Ebling H."/>
            <person name="Edwards K."/>
            <person name="Eickbush T."/>
            <person name="Evans J.D."/>
            <person name="Filipski A."/>
            <person name="Findeiss S."/>
            <person name="Freyhult E."/>
            <person name="Fulton L."/>
            <person name="Fulton R."/>
            <person name="Garcia A.C."/>
            <person name="Gardiner A."/>
            <person name="Garfield D.A."/>
            <person name="Garvin B.E."/>
            <person name="Gibson G."/>
            <person name="Gilbert D."/>
            <person name="Gnerre S."/>
            <person name="Godfrey J."/>
            <person name="Good R."/>
            <person name="Gotea V."/>
            <person name="Gravely B."/>
            <person name="Greenberg A.J."/>
            <person name="Griffiths-Jones S."/>
            <person name="Gross S."/>
            <person name="Guigo R."/>
            <person name="Gustafson E.A."/>
            <person name="Haerty W."/>
            <person name="Hahn M.W."/>
            <person name="Halligan D.L."/>
            <person name="Halpern A.L."/>
            <person name="Halter G.M."/>
            <person name="Han M.V."/>
            <person name="Heger A."/>
            <person name="Hillier L."/>
            <person name="Hinrichs A.S."/>
            <person name="Holmes I."/>
            <person name="Hoskins R.A."/>
            <person name="Hubisz M.J."/>
            <person name="Hultmark D."/>
            <person name="Huntley M.A."/>
            <person name="Jaffe D.B."/>
            <person name="Jagadeeshan S."/>
            <person name="Jeck W.R."/>
            <person name="Johnson J."/>
            <person name="Jones C.D."/>
            <person name="Jordan W.C."/>
            <person name="Karpen G.H."/>
            <person name="Kataoka E."/>
            <person name="Keightley P.D."/>
            <person name="Kheradpour P."/>
            <person name="Kirkness E.F."/>
            <person name="Koerich L.B."/>
            <person name="Kristiansen K."/>
            <person name="Kudrna D."/>
            <person name="Kulathinal R.J."/>
            <person name="Kumar S."/>
            <person name="Kwok R."/>
            <person name="Lander E."/>
            <person name="Langley C.H."/>
            <person name="Lapoint R."/>
            <person name="Lazzaro B.P."/>
            <person name="Lee S.J."/>
            <person name="Levesque L."/>
            <person name="Li R."/>
            <person name="Lin C.F."/>
            <person name="Lin M.F."/>
            <person name="Lindblad-Toh K."/>
            <person name="Llopart A."/>
            <person name="Long M."/>
            <person name="Low L."/>
            <person name="Lozovsky E."/>
            <person name="Lu J."/>
            <person name="Luo M."/>
            <person name="Machado C.A."/>
            <person name="Makalowski W."/>
            <person name="Marzo M."/>
            <person name="Matsuda M."/>
            <person name="Matzkin L."/>
            <person name="McAllister B."/>
            <person name="McBride C.S."/>
            <person name="McKernan B."/>
            <person name="McKernan K."/>
            <person name="Mendez-Lago M."/>
            <person name="Minx P."/>
            <person name="Mollenhauer M.U."/>
            <person name="Montooth K."/>
            <person name="Mount S.M."/>
            <person name="Mu X."/>
            <person name="Myers E."/>
            <person name="Negre B."/>
            <person name="Newfeld S."/>
            <person name="Nielsen R."/>
            <person name="Noor M.A."/>
            <person name="O'Grady P."/>
            <person name="Pachter L."/>
            <person name="Papaceit M."/>
            <person name="Parisi M.J."/>
            <person name="Parisi M."/>
            <person name="Parts L."/>
            <person name="Pedersen J.S."/>
            <person name="Pesole G."/>
            <person name="Phillippy A.M."/>
            <person name="Ponting C.P."/>
            <person name="Pop M."/>
            <person name="Porcelli D."/>
            <person name="Powell J.R."/>
            <person name="Prohaska S."/>
            <person name="Pruitt K."/>
            <person name="Puig M."/>
            <person name="Quesneville H."/>
            <person name="Ram K.R."/>
            <person name="Rand D."/>
            <person name="Rasmussen M.D."/>
            <person name="Reed L.K."/>
            <person name="Reenan R."/>
            <person name="Reily A."/>
            <person name="Remington K.A."/>
            <person name="Rieger T.T."/>
            <person name="Ritchie M.G."/>
            <person name="Robin C."/>
            <person name="Rogers Y.H."/>
            <person name="Rohde C."/>
            <person name="Rozas J."/>
            <person name="Rubenfield M.J."/>
            <person name="Ruiz A."/>
            <person name="Russo S."/>
            <person name="Salzberg S.L."/>
            <person name="Sanchez-Gracia A."/>
            <person name="Saranga D.J."/>
            <person name="Sato H."/>
            <person name="Schaeffer S.W."/>
            <person name="Schatz M.C."/>
            <person name="Schlenke T."/>
            <person name="Schwartz R."/>
            <person name="Segarra C."/>
            <person name="Singh R.S."/>
            <person name="Sirot L."/>
            <person name="Sirota M."/>
            <person name="Sisneros N.B."/>
            <person name="Smith C.D."/>
            <person name="Smith T.F."/>
            <person name="Spieth J."/>
            <person name="Stage D.E."/>
            <person name="Stark A."/>
            <person name="Stephan W."/>
            <person name="Strausberg R.L."/>
            <person name="Strempel S."/>
            <person name="Sturgill D."/>
            <person name="Sutton G."/>
            <person name="Sutton G.G."/>
            <person name="Tao W."/>
            <person name="Teichmann S."/>
            <person name="Tobari Y.N."/>
            <person name="Tomimura Y."/>
            <person name="Tsolas J.M."/>
            <person name="Valente V.L."/>
            <person name="Venter E."/>
            <person name="Venter J.C."/>
            <person name="Vicario S."/>
            <person name="Vieira F.G."/>
            <person name="Vilella A.J."/>
            <person name="Villasante A."/>
            <person name="Walenz B."/>
            <person name="Wang J."/>
            <person name="Wasserman M."/>
            <person name="Watts T."/>
            <person name="Wilson D."/>
            <person name="Wilson R.K."/>
            <person name="Wing R.A."/>
            <person name="Wolfner M.F."/>
            <person name="Wong A."/>
            <person name="Wong G.K."/>
            <person name="Wu C.I."/>
            <person name="Wu G."/>
            <person name="Yamamoto D."/>
            <person name="Yang H.P."/>
            <person name="Yang S.P."/>
            <person name="Yorke J.A."/>
            <person name="Yoshida K."/>
            <person name="Zdobnov E."/>
            <person name="Zhang P."/>
            <person name="Zhang Y."/>
            <person name="Zimin A.V."/>
            <person name="Baldwin J."/>
            <person name="Abdouelleil A."/>
            <person name="Abdulkadir J."/>
            <person name="Abebe A."/>
            <person name="Abera B."/>
            <person name="Abreu J."/>
            <person name="Acer S.C."/>
            <person name="Aftuck L."/>
            <person name="Alexander A."/>
            <person name="An P."/>
            <person name="Anderson E."/>
            <person name="Anderson S."/>
            <person name="Arachi H."/>
            <person name="Azer M."/>
            <person name="Bachantsang P."/>
            <person name="Barry A."/>
            <person name="Bayul T."/>
            <person name="Berlin A."/>
            <person name="Bessette D."/>
            <person name="Bloom T."/>
            <person name="Blye J."/>
            <person name="Boguslavskiy L."/>
            <person name="Bonnet C."/>
            <person name="Boukhgalter B."/>
            <person name="Bourzgui I."/>
            <person name="Brown A."/>
            <person name="Cahill P."/>
            <person name="Channer S."/>
            <person name="Cheshatsang Y."/>
            <person name="Chuda L."/>
            <person name="Citroen M."/>
            <person name="Collymore A."/>
            <person name="Cooke P."/>
            <person name="Costello M."/>
            <person name="D'Aco K."/>
            <person name="Daza R."/>
            <person name="De Haan G."/>
            <person name="DeGray S."/>
            <person name="DeMaso C."/>
            <person name="Dhargay N."/>
            <person name="Dooley K."/>
            <person name="Dooley E."/>
            <person name="Doricent M."/>
            <person name="Dorje P."/>
            <person name="Dorjee K."/>
            <person name="Dupes A."/>
            <person name="Elong R."/>
            <person name="Falk J."/>
            <person name="Farina A."/>
            <person name="Faro S."/>
            <person name="Ferguson D."/>
            <person name="Fisher S."/>
            <person name="Foley C.D."/>
            <person name="Franke A."/>
            <person name="Friedrich D."/>
            <person name="Gadbois L."/>
            <person name="Gearin G."/>
            <person name="Gearin C.R."/>
            <person name="Giannoukos G."/>
            <person name="Goode T."/>
            <person name="Graham J."/>
            <person name="Grandbois E."/>
            <person name="Grewal S."/>
            <person name="Gyaltsen K."/>
            <person name="Hafez N."/>
            <person name="Hagos B."/>
            <person name="Hall J."/>
            <person name="Henson C."/>
            <person name="Hollinger A."/>
            <person name="Honan T."/>
            <person name="Huard M.D."/>
            <person name="Hughes L."/>
            <person name="Hurhula B."/>
            <person name="Husby M.E."/>
            <person name="Kamat A."/>
            <person name="Kanga B."/>
            <person name="Kashin S."/>
            <person name="Khazanovich D."/>
            <person name="Kisner P."/>
            <person name="Lance K."/>
            <person name="Lara M."/>
            <person name="Lee W."/>
            <person name="Lennon N."/>
            <person name="Letendre F."/>
            <person name="LeVine R."/>
            <person name="Lipovsky A."/>
            <person name="Liu X."/>
            <person name="Liu J."/>
            <person name="Liu S."/>
            <person name="Lokyitsang T."/>
            <person name="Lokyitsang Y."/>
            <person name="Lubonja R."/>
            <person name="Lui A."/>
            <person name="MacDonald P."/>
            <person name="Magnisalis V."/>
            <person name="Maru K."/>
            <person name="Matthews C."/>
            <person name="McCusker W."/>
            <person name="McDonough S."/>
            <person name="Mehta T."/>
            <person name="Meldrim J."/>
            <person name="Meneus L."/>
            <person name="Mihai O."/>
            <person name="Mihalev A."/>
            <person name="Mihova T."/>
            <person name="Mittelman R."/>
            <person name="Mlenga V."/>
            <person name="Montmayeur A."/>
            <person name="Mulrain L."/>
            <person name="Navidi A."/>
            <person name="Naylor J."/>
            <person name="Negash T."/>
            <person name="Nguyen T."/>
            <person name="Nguyen N."/>
            <person name="Nicol R."/>
            <person name="Norbu C."/>
            <person name="Norbu N."/>
            <person name="Novod N."/>
            <person name="O'Neill B."/>
            <person name="Osman S."/>
            <person name="Markiewicz E."/>
            <person name="Oyono O.L."/>
            <person name="Patti C."/>
            <person name="Phunkhang P."/>
            <person name="Pierre F."/>
            <person name="Priest M."/>
            <person name="Raghuraman S."/>
            <person name="Rege F."/>
            <person name="Reyes R."/>
            <person name="Rise C."/>
            <person name="Rogov P."/>
            <person name="Ross K."/>
            <person name="Ryan E."/>
            <person name="Settipalli S."/>
            <person name="Shea T."/>
            <person name="Sherpa N."/>
            <person name="Shi L."/>
            <person name="Shih D."/>
            <person name="Sparrow T."/>
            <person name="Spaulding J."/>
            <person name="Stalker J."/>
            <person name="Stange-Thomann N."/>
            <person name="Stavropoulos S."/>
            <person name="Stone C."/>
            <person name="Strader C."/>
            <person name="Tesfaye S."/>
            <person name="Thomson T."/>
            <person name="Thoulutsang Y."/>
            <person name="Thoulutsang D."/>
            <person name="Topham K."/>
            <person name="Topping I."/>
            <person name="Tsamla T."/>
            <person name="Vassiliev H."/>
            <person name="Vo A."/>
            <person name="Wangchuk T."/>
            <person name="Wangdi T."/>
            <person name="Weiand M."/>
            <person name="Wilkinson J."/>
            <person name="Wilson A."/>
            <person name="Yadav S."/>
            <person name="Young G."/>
            <person name="Yu Q."/>
            <person name="Zembek L."/>
            <person name="Zhong D."/>
            <person name="Zimmer A."/>
            <person name="Zwirko Z."/>
            <person name="Jaffe D.B."/>
            <person name="Alvarez P."/>
            <person name="Brockman W."/>
            <person name="Butler J."/>
            <person name="Chin C."/>
            <person name="Gnerre S."/>
            <person name="Grabherr M."/>
            <person name="Kleber M."/>
            <person name="Mauceli E."/>
            <person name="MacCallum I."/>
        </authorList>
    </citation>
    <scope>NUCLEOTIDE SEQUENCE [LARGE SCALE GENOMIC DNA]</scope>
    <source>
        <strain evidence="4">Tucson 14030-0811.24</strain>
    </source>
</reference>